<organism evidence="2">
    <name type="scientific">Mariniphaga anaerophila</name>
    <dbReference type="NCBI Taxonomy" id="1484053"/>
    <lineage>
        <taxon>Bacteria</taxon>
        <taxon>Pseudomonadati</taxon>
        <taxon>Bacteroidota</taxon>
        <taxon>Bacteroidia</taxon>
        <taxon>Marinilabiliales</taxon>
        <taxon>Prolixibacteraceae</taxon>
        <taxon>Mariniphaga</taxon>
    </lineage>
</organism>
<dbReference type="Pfam" id="PF14100">
    <property type="entry name" value="DUF6807"/>
    <property type="match status" value="1"/>
</dbReference>
<reference evidence="2" key="1">
    <citation type="journal article" date="2020" name="mSystems">
        <title>Genome- and Community-Level Interaction Insights into Carbon Utilization and Element Cycling Functions of Hydrothermarchaeota in Hydrothermal Sediment.</title>
        <authorList>
            <person name="Zhou Z."/>
            <person name="Liu Y."/>
            <person name="Xu W."/>
            <person name="Pan J."/>
            <person name="Luo Z.H."/>
            <person name="Li M."/>
        </authorList>
    </citation>
    <scope>NUCLEOTIDE SEQUENCE [LARGE SCALE GENOMIC DNA]</scope>
    <source>
        <strain evidence="2">SpSt-1217</strain>
    </source>
</reference>
<protein>
    <recommendedName>
        <fullName evidence="3">Methane oxygenase PmoA</fullName>
    </recommendedName>
</protein>
<comment type="caution">
    <text evidence="2">The sequence shown here is derived from an EMBL/GenBank/DDBJ whole genome shotgun (WGS) entry which is preliminary data.</text>
</comment>
<proteinExistence type="predicted"/>
<feature type="chain" id="PRO_5032418700" description="Methane oxygenase PmoA" evidence="1">
    <location>
        <begin position="21"/>
        <end position="343"/>
    </location>
</feature>
<dbReference type="InterPro" id="IPR029475">
    <property type="entry name" value="DUF6807"/>
</dbReference>
<evidence type="ECO:0000256" key="1">
    <source>
        <dbReference type="SAM" id="SignalP"/>
    </source>
</evidence>
<evidence type="ECO:0008006" key="3">
    <source>
        <dbReference type="Google" id="ProtNLM"/>
    </source>
</evidence>
<feature type="signal peptide" evidence="1">
    <location>
        <begin position="1"/>
        <end position="20"/>
    </location>
</feature>
<gene>
    <name evidence="2" type="ORF">ENN90_00770</name>
</gene>
<accession>A0A831LUP1</accession>
<dbReference type="AlphaFoldDB" id="A0A831LUP1"/>
<sequence>MKRFSFAFFLVFSWLPVVLAQPRVTFVSVPNVQKVDVLFDGTLFTSFIYSENLKKPVLWPVITAGGNEITRNYPLKIKAGERADHPHHVGIWFNYGDVNGLDFWNNSETVPAERAGNYGAIYHQSVDYTEEGKGTGRLNTNSLWKDNQGEVLLEETAEFTFSVQGNARIIDRISTLKAVSGDVKMTDNKEGMFAIRVARELELPASGKIRVTGAQGNVVEADASAGLTSGNYLSSEGITGEAVWGTRARWMKLQGIINGERVAIVIFDHRGNAGFPAYWHARGYGLFAANPLGQKIFSNGAEEMNFVIKNEHAATFRYRLAVFSGDPSVEGIENLAKSFQNKL</sequence>
<keyword evidence="1" id="KW-0732">Signal</keyword>
<name>A0A831LUP1_9BACT</name>
<dbReference type="Proteomes" id="UP000886047">
    <property type="component" value="Unassembled WGS sequence"/>
</dbReference>
<evidence type="ECO:0000313" key="2">
    <source>
        <dbReference type="EMBL" id="HDR50141.1"/>
    </source>
</evidence>
<dbReference type="EMBL" id="DSDK01000044">
    <property type="protein sequence ID" value="HDR50141.1"/>
    <property type="molecule type" value="Genomic_DNA"/>
</dbReference>